<evidence type="ECO:0000256" key="3">
    <source>
        <dbReference type="ARBA" id="ARBA00023002"/>
    </source>
</evidence>
<accession>A0A9P9FJW7</accession>
<name>A0A9P9FJW7_9HYPO</name>
<reference evidence="5" key="1">
    <citation type="journal article" date="2021" name="Nat. Commun.">
        <title>Genetic determinants of endophytism in the Arabidopsis root mycobiome.</title>
        <authorList>
            <person name="Mesny F."/>
            <person name="Miyauchi S."/>
            <person name="Thiergart T."/>
            <person name="Pickel B."/>
            <person name="Atanasova L."/>
            <person name="Karlsson M."/>
            <person name="Huettel B."/>
            <person name="Barry K.W."/>
            <person name="Haridas S."/>
            <person name="Chen C."/>
            <person name="Bauer D."/>
            <person name="Andreopoulos W."/>
            <person name="Pangilinan J."/>
            <person name="LaButti K."/>
            <person name="Riley R."/>
            <person name="Lipzen A."/>
            <person name="Clum A."/>
            <person name="Drula E."/>
            <person name="Henrissat B."/>
            <person name="Kohler A."/>
            <person name="Grigoriev I.V."/>
            <person name="Martin F.M."/>
            <person name="Hacquard S."/>
        </authorList>
    </citation>
    <scope>NUCLEOTIDE SEQUENCE</scope>
    <source>
        <strain evidence="5">MPI-CAGE-AT-0147</strain>
    </source>
</reference>
<feature type="domain" description="NAD(P)-binding" evidence="4">
    <location>
        <begin position="12"/>
        <end position="147"/>
    </location>
</feature>
<dbReference type="Pfam" id="PF13460">
    <property type="entry name" value="NAD_binding_10"/>
    <property type="match status" value="1"/>
</dbReference>
<dbReference type="Gene3D" id="3.40.50.720">
    <property type="entry name" value="NAD(P)-binding Rossmann-like Domain"/>
    <property type="match status" value="1"/>
</dbReference>
<dbReference type="EMBL" id="JAGMUV010000003">
    <property type="protein sequence ID" value="KAH7165214.1"/>
    <property type="molecule type" value="Genomic_DNA"/>
</dbReference>
<dbReference type="Proteomes" id="UP000738349">
    <property type="component" value="Unassembled WGS sequence"/>
</dbReference>
<dbReference type="PANTHER" id="PTHR47706:SF1">
    <property type="entry name" value="CIPA-LIKE, PUTATIVE (AFU_ORTHOLOGUE AFUA_1G12460)-RELATED"/>
    <property type="match status" value="1"/>
</dbReference>
<dbReference type="InterPro" id="IPR051609">
    <property type="entry name" value="NmrA/Isoflavone_reductase-like"/>
</dbReference>
<keyword evidence="3" id="KW-0560">Oxidoreductase</keyword>
<keyword evidence="2" id="KW-0521">NADP</keyword>
<proteinExistence type="inferred from homology"/>
<sequence length="298" mass="32003">MSTIRHVALLGKGFLGTAVLKELLAKGFEVTVFTRVGSATKDLPEGVHVAQVDYSSLSSLTEALKGKDAVVSTLNGDAILGQTLIIDAAIQAGIKRFVPADFGSITTDPNAWDLPCHYPTVQIQQHLAAKARDGQIEWTIFSTGPFLDLVLTFPFAFNFANQTVELFDNGKHRFSGSTTSSIGKAIAASFKNPEATKNRNVFIHNIVTSQGELVEIAKKLSPAGVEWAVTNVDGKAELQKQLDDAATNGPNLGNIIGMLKAAILSGGYESEYKVVDNELLGLEIWTKQDLEALVAFKV</sequence>
<dbReference type="GO" id="GO:0016491">
    <property type="term" value="F:oxidoreductase activity"/>
    <property type="evidence" value="ECO:0007669"/>
    <property type="project" value="UniProtKB-KW"/>
</dbReference>
<dbReference type="CDD" id="cd05259">
    <property type="entry name" value="PCBER_SDR_a"/>
    <property type="match status" value="1"/>
</dbReference>
<dbReference type="PANTHER" id="PTHR47706">
    <property type="entry name" value="NMRA-LIKE FAMILY PROTEIN"/>
    <property type="match status" value="1"/>
</dbReference>
<evidence type="ECO:0000259" key="4">
    <source>
        <dbReference type="Pfam" id="PF13460"/>
    </source>
</evidence>
<dbReference type="OrthoDB" id="9974981at2759"/>
<evidence type="ECO:0000313" key="5">
    <source>
        <dbReference type="EMBL" id="KAH7165214.1"/>
    </source>
</evidence>
<gene>
    <name evidence="5" type="ORF">EDB81DRAFT_917183</name>
</gene>
<evidence type="ECO:0000313" key="6">
    <source>
        <dbReference type="Proteomes" id="UP000738349"/>
    </source>
</evidence>
<dbReference type="InterPro" id="IPR036291">
    <property type="entry name" value="NAD(P)-bd_dom_sf"/>
</dbReference>
<dbReference type="InterPro" id="IPR045312">
    <property type="entry name" value="PCBER-like"/>
</dbReference>
<keyword evidence="6" id="KW-1185">Reference proteome</keyword>
<organism evidence="5 6">
    <name type="scientific">Dactylonectria macrodidyma</name>
    <dbReference type="NCBI Taxonomy" id="307937"/>
    <lineage>
        <taxon>Eukaryota</taxon>
        <taxon>Fungi</taxon>
        <taxon>Dikarya</taxon>
        <taxon>Ascomycota</taxon>
        <taxon>Pezizomycotina</taxon>
        <taxon>Sordariomycetes</taxon>
        <taxon>Hypocreomycetidae</taxon>
        <taxon>Hypocreales</taxon>
        <taxon>Nectriaceae</taxon>
        <taxon>Dactylonectria</taxon>
    </lineage>
</organism>
<evidence type="ECO:0000256" key="2">
    <source>
        <dbReference type="ARBA" id="ARBA00022857"/>
    </source>
</evidence>
<comment type="caution">
    <text evidence="5">The sequence shown here is derived from an EMBL/GenBank/DDBJ whole genome shotgun (WGS) entry which is preliminary data.</text>
</comment>
<comment type="similarity">
    <text evidence="1">Belongs to the NmrA-type oxidoreductase family. Isoflavone reductase subfamily.</text>
</comment>
<dbReference type="InterPro" id="IPR016040">
    <property type="entry name" value="NAD(P)-bd_dom"/>
</dbReference>
<evidence type="ECO:0000256" key="1">
    <source>
        <dbReference type="ARBA" id="ARBA00005725"/>
    </source>
</evidence>
<protein>
    <recommendedName>
        <fullName evidence="4">NAD(P)-binding domain-containing protein</fullName>
    </recommendedName>
</protein>
<dbReference type="SUPFAM" id="SSF51735">
    <property type="entry name" value="NAD(P)-binding Rossmann-fold domains"/>
    <property type="match status" value="1"/>
</dbReference>
<dbReference type="AlphaFoldDB" id="A0A9P9FJW7"/>